<organism evidence="1 2">
    <name type="scientific">Sphingobacterium oryzagri</name>
    <dbReference type="NCBI Taxonomy" id="3025669"/>
    <lineage>
        <taxon>Bacteria</taxon>
        <taxon>Pseudomonadati</taxon>
        <taxon>Bacteroidota</taxon>
        <taxon>Sphingobacteriia</taxon>
        <taxon>Sphingobacteriales</taxon>
        <taxon>Sphingobacteriaceae</taxon>
        <taxon>Sphingobacterium</taxon>
    </lineage>
</organism>
<reference evidence="1 2" key="1">
    <citation type="submission" date="2023-02" db="EMBL/GenBank/DDBJ databases">
        <title>Genome sequence of Sphingobacterium sp. KACC 22765.</title>
        <authorList>
            <person name="Kim S."/>
            <person name="Heo J."/>
            <person name="Kwon S.-W."/>
        </authorList>
    </citation>
    <scope>NUCLEOTIDE SEQUENCE [LARGE SCALE GENOMIC DNA]</scope>
    <source>
        <strain evidence="1 2">KACC 22765</strain>
    </source>
</reference>
<dbReference type="RefSeq" id="WP_274265951.1">
    <property type="nucleotide sequence ID" value="NZ_CP117880.1"/>
</dbReference>
<proteinExistence type="predicted"/>
<evidence type="ECO:0000313" key="2">
    <source>
        <dbReference type="Proteomes" id="UP001221558"/>
    </source>
</evidence>
<name>A0ABY7WC27_9SPHI</name>
<keyword evidence="2" id="KW-1185">Reference proteome</keyword>
<accession>A0ABY7WC27</accession>
<sequence length="54" mass="5958">MANIFGVSICQANLRFSMNLSKIKSFLSKDDIEIKMALGFDINSLPTAFGKLFA</sequence>
<evidence type="ECO:0000313" key="1">
    <source>
        <dbReference type="EMBL" id="WDF67221.1"/>
    </source>
</evidence>
<gene>
    <name evidence="1" type="ORF">PQ465_12995</name>
</gene>
<dbReference type="EMBL" id="CP117880">
    <property type="protein sequence ID" value="WDF67221.1"/>
    <property type="molecule type" value="Genomic_DNA"/>
</dbReference>
<dbReference type="Proteomes" id="UP001221558">
    <property type="component" value="Chromosome"/>
</dbReference>
<protein>
    <submittedName>
        <fullName evidence="1">Uncharacterized protein</fullName>
    </submittedName>
</protein>